<dbReference type="OMA" id="LHRKHEI"/>
<dbReference type="EC" id="1.14.11.-" evidence="3"/>
<organism evidence="5">
    <name type="scientific">Oryza punctata</name>
    <name type="common">Red rice</name>
    <dbReference type="NCBI Taxonomy" id="4537"/>
    <lineage>
        <taxon>Eukaryota</taxon>
        <taxon>Viridiplantae</taxon>
        <taxon>Streptophyta</taxon>
        <taxon>Embryophyta</taxon>
        <taxon>Tracheophyta</taxon>
        <taxon>Spermatophyta</taxon>
        <taxon>Magnoliopsida</taxon>
        <taxon>Liliopsida</taxon>
        <taxon>Poales</taxon>
        <taxon>Poaceae</taxon>
        <taxon>BOP clade</taxon>
        <taxon>Oryzoideae</taxon>
        <taxon>Oryzeae</taxon>
        <taxon>Oryzinae</taxon>
        <taxon>Oryza</taxon>
    </lineage>
</organism>
<keyword evidence="3" id="KW-0804">Transcription</keyword>
<dbReference type="GO" id="GO:0005730">
    <property type="term" value="C:nucleolus"/>
    <property type="evidence" value="ECO:0007669"/>
    <property type="project" value="TreeGrafter"/>
</dbReference>
<dbReference type="InterPro" id="IPR039994">
    <property type="entry name" value="NO66-like"/>
</dbReference>
<dbReference type="GO" id="GO:0051864">
    <property type="term" value="F:histone H3K36 demethylase activity"/>
    <property type="evidence" value="ECO:0007669"/>
    <property type="project" value="TreeGrafter"/>
</dbReference>
<keyword evidence="6" id="KW-1185">Reference proteome</keyword>
<comment type="subcellular location">
    <subcellularLocation>
        <location evidence="3">Nucleus</location>
    </subcellularLocation>
</comment>
<dbReference type="PANTHER" id="PTHR13096:SF9">
    <property type="entry name" value="BIFUNCTIONAL LYSINE-SPECIFIC DEMETHYLASE AND HISTIDYL-HYDROXYLASE"/>
    <property type="match status" value="1"/>
</dbReference>
<dbReference type="PANTHER" id="PTHR13096">
    <property type="entry name" value="MINA53 MYC INDUCED NUCLEAR ANTIGEN"/>
    <property type="match status" value="1"/>
</dbReference>
<comment type="cofactor">
    <cofactor evidence="3">
        <name>Fe(2+)</name>
        <dbReference type="ChEBI" id="CHEBI:29033"/>
    </cofactor>
    <text evidence="3">Binds 1 Fe(2+) ion per subunit.</text>
</comment>
<dbReference type="Gramene" id="OPUNC04G25660.1">
    <property type="protein sequence ID" value="OPUNC04G25660.1"/>
    <property type="gene ID" value="OPUNC04G25660"/>
</dbReference>
<dbReference type="EnsemblPlants" id="OPUNC04G25660.1">
    <property type="protein sequence ID" value="OPUNC04G25660.1"/>
    <property type="gene ID" value="OPUNC04G25660"/>
</dbReference>
<dbReference type="GO" id="GO:0005506">
    <property type="term" value="F:iron ion binding"/>
    <property type="evidence" value="ECO:0007669"/>
    <property type="project" value="UniProtKB-UniRule"/>
</dbReference>
<dbReference type="HOGENOM" id="CLU_020339_0_0_1"/>
<reference evidence="5" key="1">
    <citation type="submission" date="2015-04" db="UniProtKB">
        <authorList>
            <consortium name="EnsemblPlants"/>
        </authorList>
    </citation>
    <scope>IDENTIFICATION</scope>
</reference>
<keyword evidence="3" id="KW-0560">Oxidoreductase</keyword>
<dbReference type="GO" id="GO:0032453">
    <property type="term" value="F:histone H3K4 demethylase activity"/>
    <property type="evidence" value="ECO:0007669"/>
    <property type="project" value="TreeGrafter"/>
</dbReference>
<accession>A0A0E0KW81</accession>
<keyword evidence="3" id="KW-0805">Transcription regulation</keyword>
<comment type="similarity">
    <text evidence="3">Belongs to the ROX family.</text>
</comment>
<evidence type="ECO:0000313" key="5">
    <source>
        <dbReference type="EnsemblPlants" id="OPUNC04G25660.1"/>
    </source>
</evidence>
<dbReference type="SUPFAM" id="SSF51197">
    <property type="entry name" value="Clavaminate synthase-like"/>
    <property type="match status" value="1"/>
</dbReference>
<name>A0A0E0KW81_ORYPU</name>
<evidence type="ECO:0000256" key="3">
    <source>
        <dbReference type="RuleBase" id="RU366061"/>
    </source>
</evidence>
<keyword evidence="2 3" id="KW-0408">Iron</keyword>
<dbReference type="eggNOG" id="KOG3706">
    <property type="taxonomic scope" value="Eukaryota"/>
</dbReference>
<feature type="domain" description="JmjC" evidence="4">
    <location>
        <begin position="387"/>
        <end position="553"/>
    </location>
</feature>
<dbReference type="Pfam" id="PF08007">
    <property type="entry name" value="JmjC_2"/>
    <property type="match status" value="1"/>
</dbReference>
<proteinExistence type="inferred from homology"/>
<dbReference type="InterPro" id="IPR016024">
    <property type="entry name" value="ARM-type_fold"/>
</dbReference>
<evidence type="ECO:0000256" key="2">
    <source>
        <dbReference type="ARBA" id="ARBA00023004"/>
    </source>
</evidence>
<dbReference type="AlphaFoldDB" id="A0A0E0KW81"/>
<dbReference type="STRING" id="4537.A0A0E0KW81"/>
<reference evidence="5" key="2">
    <citation type="submission" date="2018-05" db="EMBL/GenBank/DDBJ databases">
        <title>OpunRS2 (Oryza punctata Reference Sequence Version 2).</title>
        <authorList>
            <person name="Zhang J."/>
            <person name="Kudrna D."/>
            <person name="Lee S."/>
            <person name="Talag J."/>
            <person name="Welchert J."/>
            <person name="Wing R.A."/>
        </authorList>
    </citation>
    <scope>NUCLEOTIDE SEQUENCE [LARGE SCALE GENOMIC DNA]</scope>
</reference>
<keyword evidence="3" id="KW-0539">Nucleus</keyword>
<sequence length="763" mass="85169">MKKRKRRGGNGDEASPSSAAFDRRIFPILLAAAAAGRSTRRTESTVARLLRRALSCSRPSLHPLPDSLLALLPLLLTSSSASVAALSCEVLGAAALQSMEASEALASDAAIADGLARALRLRSGSQRVAEAACNAIMDLSASSVGREHLAGSAVEFIYGVIDIRSTECSKSASKANKSFYLMVDTLVLMVNSCQVDSLHNLQQDVVRKVLPLLHKFWKNVDTLGSSTDCVSSKNHLQSREHEISEAIFRLSMNIACPAHLEPDEVRRSISGQLVSDYENFLLNYWEKSTYLLTRKQKNLDVDSVFTSLLNEFDSRTPDTVIQSLVNGIVSCPAIASDELDISSFLNEVQGSLGAAVKYKQDIRVVRTNDQCDQTSRGYGMEEHFFDDGMTFQDADAFIEKCKDAFKNGFSVALRGMEFRSENIAAIASAVADLFGQPSVGANIYFSPPRSQGLARHYDDHCVLVWQLLGCKKWMIWPDTKLLLPRLYEPFESLDDLVDESGGRMEVLLEGDIMYVPRGFVHEAHTDVDVGGFEVNSTSDCSLHLTLAIEVEPPFEWEGFTHIALHCWMEKRWSSLLVKSHDEEQTSLFALLLHVAIRLLSKNDATFRKACMVAAKLTPSSSCTTTHLKVLRSNQRSIFDEIIKKIDKSCNFKDALMCIELAVKEKNDEPFQWMCWLRHLPQHEGTNGKVDFCNILGALEELLEAVSCNLEQALTEFTDFKSKFCRSEVYEDACESFQMLLQMYRTTRNQYTRGMLALHRKHEI</sequence>
<keyword evidence="3" id="KW-0223">Dioxygenase</keyword>
<comment type="function">
    <text evidence="3">Oxygenase that can act as both a histone lysine demethylase and a ribosomal histidine hydroxylase.</text>
</comment>
<evidence type="ECO:0000259" key="4">
    <source>
        <dbReference type="PROSITE" id="PS51184"/>
    </source>
</evidence>
<dbReference type="Gene3D" id="2.60.120.650">
    <property type="entry name" value="Cupin"/>
    <property type="match status" value="1"/>
</dbReference>
<dbReference type="PROSITE" id="PS51184">
    <property type="entry name" value="JMJC"/>
    <property type="match status" value="1"/>
</dbReference>
<keyword evidence="1 3" id="KW-0479">Metal-binding</keyword>
<dbReference type="InterPro" id="IPR003347">
    <property type="entry name" value="JmjC_dom"/>
</dbReference>
<protein>
    <recommendedName>
        <fullName evidence="3">Bifunctional lysine-specific demethylase and histidyl-hydroxylase</fullName>
        <ecNumber evidence="3">1.14.11.-</ecNumber>
    </recommendedName>
</protein>
<dbReference type="SUPFAM" id="SSF48371">
    <property type="entry name" value="ARM repeat"/>
    <property type="match status" value="1"/>
</dbReference>
<evidence type="ECO:0000256" key="1">
    <source>
        <dbReference type="ARBA" id="ARBA00022723"/>
    </source>
</evidence>
<evidence type="ECO:0000313" key="6">
    <source>
        <dbReference type="Proteomes" id="UP000026962"/>
    </source>
</evidence>
<dbReference type="Proteomes" id="UP000026962">
    <property type="component" value="Chromosome 4"/>
</dbReference>